<dbReference type="Pfam" id="PF00881">
    <property type="entry name" value="Nitroreductase"/>
    <property type="match status" value="1"/>
</dbReference>
<evidence type="ECO:0000256" key="3">
    <source>
        <dbReference type="ARBA" id="ARBA00022630"/>
    </source>
</evidence>
<evidence type="ECO:0000259" key="8">
    <source>
        <dbReference type="Pfam" id="PF00881"/>
    </source>
</evidence>
<protein>
    <submittedName>
        <fullName evidence="9">Nitroreductase</fullName>
    </submittedName>
</protein>
<keyword evidence="6" id="KW-0560">Oxidoreductase</keyword>
<comment type="caution">
    <text evidence="9">The sequence shown here is derived from an EMBL/GenBank/DDBJ whole genome shotgun (WGS) entry which is preliminary data.</text>
</comment>
<keyword evidence="5" id="KW-0521">NADP</keyword>
<evidence type="ECO:0000313" key="10">
    <source>
        <dbReference type="Proteomes" id="UP001610063"/>
    </source>
</evidence>
<comment type="similarity">
    <text evidence="2">Belongs to the nitroreductase family.</text>
</comment>
<gene>
    <name evidence="9" type="ORF">ACHKAR_20940</name>
</gene>
<keyword evidence="3" id="KW-0285">Flavoprotein</keyword>
<dbReference type="SUPFAM" id="SSF55469">
    <property type="entry name" value="FMN-dependent nitroreductase-like"/>
    <property type="match status" value="1"/>
</dbReference>
<evidence type="ECO:0000256" key="1">
    <source>
        <dbReference type="ARBA" id="ARBA00001917"/>
    </source>
</evidence>
<keyword evidence="4" id="KW-0288">FMN</keyword>
<dbReference type="InterPro" id="IPR000415">
    <property type="entry name" value="Nitroreductase-like"/>
</dbReference>
<dbReference type="RefSeq" id="WP_395419393.1">
    <property type="nucleotide sequence ID" value="NZ_JBIPKE010000020.1"/>
</dbReference>
<keyword evidence="10" id="KW-1185">Reference proteome</keyword>
<dbReference type="Gene3D" id="3.40.109.10">
    <property type="entry name" value="NADH Oxidase"/>
    <property type="match status" value="1"/>
</dbReference>
<sequence length="189" mass="22061">MTIEEVHQLLQNRRSVYPDQYLDKVIPDQIIRNILENANWAPTHKLTEPWRFKVMKGATLKKFGTFMAEKYRSLNGLESFSVAKYEKLKMNPQKAGALIAICMQRDPRKRVPEWEEVASVAMAVQNMWVTSCAYGIGCYWSTPDLLEYFSEFEPLVEEERCIGLFYMGYANPPSGRVKRKPIEEKVKWL</sequence>
<dbReference type="PANTHER" id="PTHR43821">
    <property type="entry name" value="NAD(P)H NITROREDUCTASE YDJA-RELATED"/>
    <property type="match status" value="1"/>
</dbReference>
<feature type="domain" description="Nitroreductase" evidence="8">
    <location>
        <begin position="11"/>
        <end position="169"/>
    </location>
</feature>
<keyword evidence="7" id="KW-0520">NAD</keyword>
<proteinExistence type="inferred from homology"/>
<name>A0ABW7NEG7_9BACT</name>
<dbReference type="PANTHER" id="PTHR43821:SF1">
    <property type="entry name" value="NAD(P)H NITROREDUCTASE YDJA-RELATED"/>
    <property type="match status" value="1"/>
</dbReference>
<evidence type="ECO:0000256" key="2">
    <source>
        <dbReference type="ARBA" id="ARBA00007118"/>
    </source>
</evidence>
<evidence type="ECO:0000313" key="9">
    <source>
        <dbReference type="EMBL" id="MFH6985934.1"/>
    </source>
</evidence>
<accession>A0ABW7NEG7</accession>
<dbReference type="CDD" id="cd02135">
    <property type="entry name" value="YdjA-like"/>
    <property type="match status" value="1"/>
</dbReference>
<dbReference type="InterPro" id="IPR052530">
    <property type="entry name" value="NAD(P)H_nitroreductase"/>
</dbReference>
<dbReference type="Proteomes" id="UP001610063">
    <property type="component" value="Unassembled WGS sequence"/>
</dbReference>
<evidence type="ECO:0000256" key="6">
    <source>
        <dbReference type="ARBA" id="ARBA00023002"/>
    </source>
</evidence>
<dbReference type="InterPro" id="IPR029479">
    <property type="entry name" value="Nitroreductase"/>
</dbReference>
<evidence type="ECO:0000256" key="4">
    <source>
        <dbReference type="ARBA" id="ARBA00022643"/>
    </source>
</evidence>
<organism evidence="9 10">
    <name type="scientific">Marinoscillum luteum</name>
    <dbReference type="NCBI Taxonomy" id="861051"/>
    <lineage>
        <taxon>Bacteria</taxon>
        <taxon>Pseudomonadati</taxon>
        <taxon>Bacteroidota</taxon>
        <taxon>Cytophagia</taxon>
        <taxon>Cytophagales</taxon>
        <taxon>Reichenbachiellaceae</taxon>
        <taxon>Marinoscillum</taxon>
    </lineage>
</organism>
<evidence type="ECO:0000256" key="5">
    <source>
        <dbReference type="ARBA" id="ARBA00022857"/>
    </source>
</evidence>
<evidence type="ECO:0000256" key="7">
    <source>
        <dbReference type="ARBA" id="ARBA00023027"/>
    </source>
</evidence>
<reference evidence="9 10" key="1">
    <citation type="journal article" date="2013" name="Int. J. Syst. Evol. Microbiol.">
        <title>Marinoscillum luteum sp. nov., isolated from marine sediment.</title>
        <authorList>
            <person name="Cha I.T."/>
            <person name="Park S.J."/>
            <person name="Kim S.J."/>
            <person name="Kim J.G."/>
            <person name="Jung M.Y."/>
            <person name="Shin K.S."/>
            <person name="Kwon K.K."/>
            <person name="Yang S.H."/>
            <person name="Seo Y.S."/>
            <person name="Rhee S.K."/>
        </authorList>
    </citation>
    <scope>NUCLEOTIDE SEQUENCE [LARGE SCALE GENOMIC DNA]</scope>
    <source>
        <strain evidence="9 10">KCTC 23939</strain>
    </source>
</reference>
<dbReference type="InterPro" id="IPR026021">
    <property type="entry name" value="YdjA-like"/>
</dbReference>
<dbReference type="EMBL" id="JBIPKE010000020">
    <property type="protein sequence ID" value="MFH6985934.1"/>
    <property type="molecule type" value="Genomic_DNA"/>
</dbReference>
<comment type="cofactor">
    <cofactor evidence="1">
        <name>FMN</name>
        <dbReference type="ChEBI" id="CHEBI:58210"/>
    </cofactor>
</comment>